<evidence type="ECO:0000313" key="3">
    <source>
        <dbReference type="Proteomes" id="UP000324800"/>
    </source>
</evidence>
<dbReference type="Proteomes" id="UP000324800">
    <property type="component" value="Unassembled WGS sequence"/>
</dbReference>
<evidence type="ECO:0000256" key="1">
    <source>
        <dbReference type="SAM" id="Coils"/>
    </source>
</evidence>
<sequence length="279" mass="33175">MANEVQLELLKTKEELADKLEQQKRETKLARDEIQRIQRTSDESQKIQAMLRNEIIKLKTQNDSQVKSQVADCEAKNQDLEIITVELRKRVEYAEQELLDVRAKDRVQIQQLTNERDAAINRANKAEKELNMQRDESPSDKDLLYQYKILKQDHERQETQFKRREEEHQVEIQVLHEQISEMIADAAKNQYGRDRIRDYSREDLIKEIGGNERLIRNEMNIDHNRSTEDYERVLLERIQLKRQNAELQSQIADLEQQINPSLMRRNQGINMRSPAKSRS</sequence>
<feature type="coiled-coil region" evidence="1">
    <location>
        <begin position="230"/>
        <end position="257"/>
    </location>
</feature>
<protein>
    <submittedName>
        <fullName evidence="2">Uncharacterized protein</fullName>
    </submittedName>
</protein>
<evidence type="ECO:0000313" key="2">
    <source>
        <dbReference type="EMBL" id="KAA6362189.1"/>
    </source>
</evidence>
<feature type="coiled-coil region" evidence="1">
    <location>
        <begin position="2"/>
        <end position="40"/>
    </location>
</feature>
<keyword evidence="1" id="KW-0175">Coiled coil</keyword>
<dbReference type="AlphaFoldDB" id="A0A5J4TWD3"/>
<feature type="coiled-coil region" evidence="1">
    <location>
        <begin position="109"/>
        <end position="167"/>
    </location>
</feature>
<gene>
    <name evidence="2" type="ORF">EZS28_042284</name>
</gene>
<accession>A0A5J4TWD3</accession>
<name>A0A5J4TWD3_9EUKA</name>
<reference evidence="2 3" key="1">
    <citation type="submission" date="2019-03" db="EMBL/GenBank/DDBJ databases">
        <title>Single cell metagenomics reveals metabolic interactions within the superorganism composed of flagellate Streblomastix strix and complex community of Bacteroidetes bacteria on its surface.</title>
        <authorList>
            <person name="Treitli S.C."/>
            <person name="Kolisko M."/>
            <person name="Husnik F."/>
            <person name="Keeling P."/>
            <person name="Hampl V."/>
        </authorList>
    </citation>
    <scope>NUCLEOTIDE SEQUENCE [LARGE SCALE GENOMIC DNA]</scope>
    <source>
        <strain evidence="2">ST1C</strain>
    </source>
</reference>
<comment type="caution">
    <text evidence="2">The sequence shown here is derived from an EMBL/GenBank/DDBJ whole genome shotgun (WGS) entry which is preliminary data.</text>
</comment>
<proteinExistence type="predicted"/>
<dbReference type="EMBL" id="SNRW01024545">
    <property type="protein sequence ID" value="KAA6362189.1"/>
    <property type="molecule type" value="Genomic_DNA"/>
</dbReference>
<organism evidence="2 3">
    <name type="scientific">Streblomastix strix</name>
    <dbReference type="NCBI Taxonomy" id="222440"/>
    <lineage>
        <taxon>Eukaryota</taxon>
        <taxon>Metamonada</taxon>
        <taxon>Preaxostyla</taxon>
        <taxon>Oxymonadida</taxon>
        <taxon>Streblomastigidae</taxon>
        <taxon>Streblomastix</taxon>
    </lineage>
</organism>